<evidence type="ECO:0000313" key="4">
    <source>
        <dbReference type="EMBL" id="EOR02736.1"/>
    </source>
</evidence>
<dbReference type="RefSeq" id="XP_009266796.1">
    <property type="nucleotide sequence ID" value="XM_009268521.1"/>
</dbReference>
<feature type="region of interest" description="Disordered" evidence="3">
    <location>
        <begin position="927"/>
        <end position="950"/>
    </location>
</feature>
<dbReference type="STRING" id="1299270.R9ARP3"/>
<dbReference type="GO" id="GO:0019888">
    <property type="term" value="F:protein phosphatase regulator activity"/>
    <property type="evidence" value="ECO:0007669"/>
    <property type="project" value="TreeGrafter"/>
</dbReference>
<reference evidence="5" key="1">
    <citation type="journal article" date="2013" name="BMC Genomics">
        <title>Genome and transcriptome sequencing of the halophilic fungus Wallemia ichthyophaga: haloadaptations present and absent.</title>
        <authorList>
            <person name="Zajc J."/>
            <person name="Liu Y."/>
            <person name="Dai W."/>
            <person name="Yang Z."/>
            <person name="Hu J."/>
            <person name="Gostincar C."/>
            <person name="Gunde-Cimerman N."/>
        </authorList>
    </citation>
    <scope>NUCLEOTIDE SEQUENCE [LARGE SCALE GENOMIC DNA]</scope>
    <source>
        <strain evidence="5">EXF-994 / CBS 113033</strain>
    </source>
</reference>
<keyword evidence="5" id="KW-1185">Reference proteome</keyword>
<dbReference type="Pfam" id="PF04499">
    <property type="entry name" value="SAPS"/>
    <property type="match status" value="1"/>
</dbReference>
<name>R9ARP3_WALI9</name>
<evidence type="ECO:0000313" key="5">
    <source>
        <dbReference type="Proteomes" id="UP000014064"/>
    </source>
</evidence>
<comment type="similarity">
    <text evidence="1">Belongs to the SAPS family.</text>
</comment>
<sequence length="983" mass="109378">MYWRLGFGVNKEIDQILDNHNVELEEILQEDSVVHESKSHNYRLIEYLTLPHNLRKLLSYSIGKATVDDDRNKLRFPYVATEILSSDIPAIHNTLLEPSNRNEYIQPFWDFIINKSTQELNDLNPFVGYWGKILAKLLDTKSDQVVEFLKAQPSPIDSFLKHIETPVIGDLLFRLIVSDHHNSSLIEFFTQSDFIPKLSNILSSEYSKDAHLAVSDLMKTVITFSAPSPPAANGDNQIYISNNLARQLASDDLVNKLINFILDDVPVGNKVDSGDISTNHLPDSINDSSNEPNNEKLASVTSSLISILSIYIELIRKNNADFSEPHLFHTLRNKLITIQQSQHQESINSLNEDDTSSVSNMSNLNDEQLSKKEEEKEQSDKDTLEEAMNQMSQSIGIVHLGSILKAFTNRLSDFQSLLNHPRSYKGMIMSSTGPIKPLTFERFRICELYAELLHCSNMAIFNRPAFNGPHYDGYGRLIGGLEALTQLSRALSDSEETDENEEMEEIPVDAPHSDSTHSDSTHPHTPHTAERSENTQQLPQSTSSLSIPHAHTDDNQSTQLTTGESLKKALINNGILKTLTDLFFEYASNPFLHNVVYDVILQVLNAPLERGLNMEVAVSLFNDARLIEKLLIGHGKVKESVERKTPTPGYSGHVMLIADECQKVFEKHDTLYERIKTSFPQDEWDAFVQGPLRTVQNLEKEPLGGIRPDTNPFGQYGKVEGDQDDSDSDDDIGFMSAGFGSSYRSLSGQSHANINFDEDDDDDDSFFSSFSFKGAHPQSQSQSQSQSLDEDDMNEVAGGGAQLSNFMNTDDDEFGDFTQGGMDDVDPFGMPHCSSSGNPFGDNFAPAATQNLTPADWSRDFKESVDSEGEGAADIVSTITIPDFDDDEHTEHSEHMEEMDHPEHSQHTQNINDAIKGLKIGKVVDEREASSQADLDTGAPLGPGSNAAAEVTDECVKREVDGVVVEAPKDDMVLIAEDSAKTE</sequence>
<feature type="region of interest" description="Disordered" evidence="3">
    <location>
        <begin position="489"/>
        <end position="560"/>
    </location>
</feature>
<accession>R9ARP3</accession>
<dbReference type="OMA" id="EYPENDF"/>
<gene>
    <name evidence="4" type="ORF">J056_003298</name>
</gene>
<dbReference type="GO" id="GO:0005634">
    <property type="term" value="C:nucleus"/>
    <property type="evidence" value="ECO:0007669"/>
    <property type="project" value="TreeGrafter"/>
</dbReference>
<dbReference type="Proteomes" id="UP000014064">
    <property type="component" value="Unassembled WGS sequence"/>
</dbReference>
<dbReference type="AlphaFoldDB" id="R9ARP3"/>
<dbReference type="EMBL" id="KE007227">
    <property type="protein sequence ID" value="EOR02736.1"/>
    <property type="molecule type" value="Genomic_DNA"/>
</dbReference>
<feature type="region of interest" description="Disordered" evidence="3">
    <location>
        <begin position="766"/>
        <end position="807"/>
    </location>
</feature>
<dbReference type="GeneID" id="20376250"/>
<evidence type="ECO:0000256" key="2">
    <source>
        <dbReference type="ARBA" id="ARBA00023306"/>
    </source>
</evidence>
<keyword evidence="2" id="KW-0131">Cell cycle</keyword>
<dbReference type="GO" id="GO:0005829">
    <property type="term" value="C:cytosol"/>
    <property type="evidence" value="ECO:0007669"/>
    <property type="project" value="TreeGrafter"/>
</dbReference>
<feature type="compositionally biased region" description="Low complexity" evidence="3">
    <location>
        <begin position="535"/>
        <end position="546"/>
    </location>
</feature>
<feature type="region of interest" description="Disordered" evidence="3">
    <location>
        <begin position="345"/>
        <end position="383"/>
    </location>
</feature>
<feature type="compositionally biased region" description="Low complexity" evidence="3">
    <location>
        <begin position="766"/>
        <end position="787"/>
    </location>
</feature>
<protein>
    <submittedName>
        <fullName evidence="4">SIT4-associating protein</fullName>
    </submittedName>
</protein>
<dbReference type="PANTHER" id="PTHR12634">
    <property type="entry name" value="SIT4 YEAST -ASSOCIATING PROTEIN-RELATED"/>
    <property type="match status" value="1"/>
</dbReference>
<dbReference type="HOGENOM" id="CLU_003676_0_1_1"/>
<evidence type="ECO:0000256" key="3">
    <source>
        <dbReference type="SAM" id="MobiDB-lite"/>
    </source>
</evidence>
<dbReference type="KEGG" id="wic:J056_003298"/>
<dbReference type="PANTHER" id="PTHR12634:SF8">
    <property type="entry name" value="FIERY MOUNTAIN, ISOFORM D"/>
    <property type="match status" value="1"/>
</dbReference>
<organism evidence="4 5">
    <name type="scientific">Wallemia ichthyophaga (strain EXF-994 / CBS 113033)</name>
    <dbReference type="NCBI Taxonomy" id="1299270"/>
    <lineage>
        <taxon>Eukaryota</taxon>
        <taxon>Fungi</taxon>
        <taxon>Dikarya</taxon>
        <taxon>Basidiomycota</taxon>
        <taxon>Wallemiomycotina</taxon>
        <taxon>Wallemiomycetes</taxon>
        <taxon>Wallemiales</taxon>
        <taxon>Wallemiaceae</taxon>
        <taxon>Wallemia</taxon>
    </lineage>
</organism>
<proteinExistence type="inferred from homology"/>
<feature type="compositionally biased region" description="Basic and acidic residues" evidence="3">
    <location>
        <begin position="368"/>
        <end position="383"/>
    </location>
</feature>
<feature type="compositionally biased region" description="Acidic residues" evidence="3">
    <location>
        <begin position="722"/>
        <end position="732"/>
    </location>
</feature>
<feature type="region of interest" description="Disordered" evidence="3">
    <location>
        <begin position="699"/>
        <end position="734"/>
    </location>
</feature>
<dbReference type="eggNOG" id="KOG2073">
    <property type="taxonomic scope" value="Eukaryota"/>
</dbReference>
<dbReference type="GO" id="GO:0019903">
    <property type="term" value="F:protein phosphatase binding"/>
    <property type="evidence" value="ECO:0007669"/>
    <property type="project" value="InterPro"/>
</dbReference>
<feature type="compositionally biased region" description="Basic and acidic residues" evidence="3">
    <location>
        <begin position="511"/>
        <end position="533"/>
    </location>
</feature>
<feature type="compositionally biased region" description="Acidic residues" evidence="3">
    <location>
        <begin position="493"/>
        <end position="507"/>
    </location>
</feature>
<evidence type="ECO:0000256" key="1">
    <source>
        <dbReference type="ARBA" id="ARBA00006180"/>
    </source>
</evidence>
<dbReference type="OrthoDB" id="10259133at2759"/>
<dbReference type="InterPro" id="IPR007587">
    <property type="entry name" value="SAPS"/>
</dbReference>
<feature type="compositionally biased region" description="Polar residues" evidence="3">
    <location>
        <begin position="345"/>
        <end position="365"/>
    </location>
</feature>